<dbReference type="GO" id="GO:0005524">
    <property type="term" value="F:ATP binding"/>
    <property type="evidence" value="ECO:0007669"/>
    <property type="project" value="UniProtKB-KW"/>
</dbReference>
<evidence type="ECO:0000256" key="11">
    <source>
        <dbReference type="HAMAP-Rule" id="MF_00137"/>
    </source>
</evidence>
<evidence type="ECO:0000313" key="13">
    <source>
        <dbReference type="EMBL" id="KXA64524.1"/>
    </source>
</evidence>
<dbReference type="InterPro" id="IPR001636">
    <property type="entry name" value="SAICAR_synth"/>
</dbReference>
<evidence type="ECO:0000256" key="4">
    <source>
        <dbReference type="ARBA" id="ARBA00016460"/>
    </source>
</evidence>
<dbReference type="HAMAP" id="MF_00137">
    <property type="entry name" value="SAICAR_synth"/>
    <property type="match status" value="1"/>
</dbReference>
<dbReference type="PANTHER" id="PTHR43599">
    <property type="entry name" value="MULTIFUNCTIONAL PROTEIN ADE2"/>
    <property type="match status" value="1"/>
</dbReference>
<dbReference type="AlphaFoldDB" id="A0A133S526"/>
<evidence type="ECO:0000256" key="8">
    <source>
        <dbReference type="ARBA" id="ARBA00022840"/>
    </source>
</evidence>
<dbReference type="PANTHER" id="PTHR43599:SF3">
    <property type="entry name" value="SI:DKEY-6E2.2"/>
    <property type="match status" value="1"/>
</dbReference>
<keyword evidence="5 11" id="KW-0436">Ligase</keyword>
<dbReference type="InterPro" id="IPR028923">
    <property type="entry name" value="SAICAR_synt/ADE2_N"/>
</dbReference>
<comment type="pathway">
    <text evidence="1 11">Purine metabolism; IMP biosynthesis via de novo pathway; 5-amino-1-(5-phospho-D-ribosyl)imidazole-4-carboxamide from 5-amino-1-(5-phospho-D-ribosyl)imidazole-4-carboxylate: step 1/2.</text>
</comment>
<keyword evidence="7 11" id="KW-0658">Purine biosynthesis</keyword>
<dbReference type="PATRIC" id="fig|39777.7.peg.979"/>
<evidence type="ECO:0000256" key="9">
    <source>
        <dbReference type="ARBA" id="ARBA00030409"/>
    </source>
</evidence>
<dbReference type="EMBL" id="LRQT01000024">
    <property type="protein sequence ID" value="KXA64524.1"/>
    <property type="molecule type" value="Genomic_DNA"/>
</dbReference>
<evidence type="ECO:0000256" key="5">
    <source>
        <dbReference type="ARBA" id="ARBA00022598"/>
    </source>
</evidence>
<dbReference type="Pfam" id="PF01259">
    <property type="entry name" value="SAICAR_synt"/>
    <property type="match status" value="1"/>
</dbReference>
<reference evidence="13 14" key="1">
    <citation type="submission" date="2016-01" db="EMBL/GenBank/DDBJ databases">
        <authorList>
            <person name="Oliw E.H."/>
        </authorList>
    </citation>
    <scope>NUCLEOTIDE SEQUENCE [LARGE SCALE GENOMIC DNA]</scope>
    <source>
        <strain evidence="13 14">CMW7756B</strain>
    </source>
</reference>
<gene>
    <name evidence="11" type="primary">purC</name>
    <name evidence="13" type="ORF">HMPREF3233_01009</name>
</gene>
<dbReference type="InterPro" id="IPR033934">
    <property type="entry name" value="SAICAR_synt_PurC"/>
</dbReference>
<sequence length="242" mass="27650">MANIDLEKLTLLYEGKAKQVYQTDDKETYIVHYKDDATAFNGEKHDTILGKGVLNNKISSFFFELLKKEGVPTHFVRREDDRNQTVLTLNIVPLEVIVRNIAAGSMAKRFGIEEGTPLKHPILEFCYKNDELGDPFANESQITALGWATQEQLDRISEITMKVNDILKNFLATKNVTLVDFKLEFGTHNGEVLLGDEISPDTCRFWDATTGEKLDKDRFRHDLGNIEEAYKEMLFRLTGERA</sequence>
<evidence type="ECO:0000256" key="6">
    <source>
        <dbReference type="ARBA" id="ARBA00022741"/>
    </source>
</evidence>
<dbReference type="GO" id="GO:0004639">
    <property type="term" value="F:phosphoribosylaminoimidazolesuccinocarboxamide synthase activity"/>
    <property type="evidence" value="ECO:0007669"/>
    <property type="project" value="UniProtKB-UniRule"/>
</dbReference>
<evidence type="ECO:0000256" key="3">
    <source>
        <dbReference type="ARBA" id="ARBA00012217"/>
    </source>
</evidence>
<dbReference type="InterPro" id="IPR050089">
    <property type="entry name" value="SAICAR_synthetase"/>
</dbReference>
<keyword evidence="6 11" id="KW-0547">Nucleotide-binding</keyword>
<evidence type="ECO:0000256" key="2">
    <source>
        <dbReference type="ARBA" id="ARBA00010190"/>
    </source>
</evidence>
<dbReference type="UniPathway" id="UPA00074">
    <property type="reaction ID" value="UER00131"/>
</dbReference>
<dbReference type="Gene3D" id="3.30.470.20">
    <property type="entry name" value="ATP-grasp fold, B domain"/>
    <property type="match status" value="1"/>
</dbReference>
<evidence type="ECO:0000259" key="12">
    <source>
        <dbReference type="Pfam" id="PF01259"/>
    </source>
</evidence>
<proteinExistence type="inferred from homology"/>
<dbReference type="SUPFAM" id="SSF56104">
    <property type="entry name" value="SAICAR synthase-like"/>
    <property type="match status" value="1"/>
</dbReference>
<organism evidence="13">
    <name type="scientific">Veillonella atypica</name>
    <dbReference type="NCBI Taxonomy" id="39777"/>
    <lineage>
        <taxon>Bacteria</taxon>
        <taxon>Bacillati</taxon>
        <taxon>Bacillota</taxon>
        <taxon>Negativicutes</taxon>
        <taxon>Veillonellales</taxon>
        <taxon>Veillonellaceae</taxon>
        <taxon>Veillonella</taxon>
    </lineage>
</organism>
<dbReference type="EC" id="6.3.2.6" evidence="3 11"/>
<dbReference type="FunFam" id="3.30.470.20:FF:000006">
    <property type="entry name" value="Phosphoribosylaminoimidazole-succinocarboxamide synthase"/>
    <property type="match status" value="1"/>
</dbReference>
<evidence type="ECO:0000256" key="1">
    <source>
        <dbReference type="ARBA" id="ARBA00004672"/>
    </source>
</evidence>
<dbReference type="STRING" id="39777.B7L28_01955"/>
<comment type="similarity">
    <text evidence="2 11">Belongs to the SAICAR synthetase family.</text>
</comment>
<comment type="caution">
    <text evidence="13">The sequence shown here is derived from an EMBL/GenBank/DDBJ whole genome shotgun (WGS) entry which is preliminary data.</text>
</comment>
<dbReference type="InterPro" id="IPR018236">
    <property type="entry name" value="SAICAR_synthetase_CS"/>
</dbReference>
<dbReference type="RefSeq" id="WP_072270579.1">
    <property type="nucleotide sequence ID" value="NZ_KQ958071.1"/>
</dbReference>
<dbReference type="GO" id="GO:0006189">
    <property type="term" value="P:'de novo' IMP biosynthetic process"/>
    <property type="evidence" value="ECO:0007669"/>
    <property type="project" value="UniProtKB-UniRule"/>
</dbReference>
<dbReference type="Gene3D" id="3.30.200.20">
    <property type="entry name" value="Phosphorylase Kinase, domain 1"/>
    <property type="match status" value="1"/>
</dbReference>
<name>A0A133S526_9FIRM</name>
<comment type="catalytic activity">
    <reaction evidence="10 11">
        <text>5-amino-1-(5-phospho-D-ribosyl)imidazole-4-carboxylate + L-aspartate + ATP = (2S)-2-[5-amino-1-(5-phospho-beta-D-ribosyl)imidazole-4-carboxamido]succinate + ADP + phosphate + 2 H(+)</text>
        <dbReference type="Rhea" id="RHEA:22628"/>
        <dbReference type="ChEBI" id="CHEBI:15378"/>
        <dbReference type="ChEBI" id="CHEBI:29991"/>
        <dbReference type="ChEBI" id="CHEBI:30616"/>
        <dbReference type="ChEBI" id="CHEBI:43474"/>
        <dbReference type="ChEBI" id="CHEBI:58443"/>
        <dbReference type="ChEBI" id="CHEBI:77657"/>
        <dbReference type="ChEBI" id="CHEBI:456216"/>
        <dbReference type="EC" id="6.3.2.6"/>
    </reaction>
</comment>
<dbReference type="PROSITE" id="PS01057">
    <property type="entry name" value="SAICAR_SYNTHETASE_1"/>
    <property type="match status" value="1"/>
</dbReference>
<evidence type="ECO:0000313" key="14">
    <source>
        <dbReference type="Proteomes" id="UP000070226"/>
    </source>
</evidence>
<evidence type="ECO:0000256" key="10">
    <source>
        <dbReference type="ARBA" id="ARBA00048475"/>
    </source>
</evidence>
<dbReference type="GO" id="GO:0009236">
    <property type="term" value="P:cobalamin biosynthetic process"/>
    <property type="evidence" value="ECO:0007669"/>
    <property type="project" value="InterPro"/>
</dbReference>
<dbReference type="CDD" id="cd01415">
    <property type="entry name" value="SAICAR_synt_PurC"/>
    <property type="match status" value="1"/>
</dbReference>
<dbReference type="NCBIfam" id="TIGR00081">
    <property type="entry name" value="purC"/>
    <property type="match status" value="1"/>
</dbReference>
<evidence type="ECO:0000256" key="7">
    <source>
        <dbReference type="ARBA" id="ARBA00022755"/>
    </source>
</evidence>
<dbReference type="Proteomes" id="UP000070226">
    <property type="component" value="Unassembled WGS sequence"/>
</dbReference>
<protein>
    <recommendedName>
        <fullName evidence="4 11">Phosphoribosylaminoimidazole-succinocarboxamide synthase</fullName>
        <ecNumber evidence="3 11">6.3.2.6</ecNumber>
    </recommendedName>
    <alternativeName>
        <fullName evidence="9 11">SAICAR synthetase</fullName>
    </alternativeName>
</protein>
<dbReference type="PROSITE" id="PS01058">
    <property type="entry name" value="SAICAR_SYNTHETASE_2"/>
    <property type="match status" value="1"/>
</dbReference>
<feature type="domain" description="SAICAR synthetase/ADE2 N-terminal" evidence="12">
    <location>
        <begin position="11"/>
        <end position="234"/>
    </location>
</feature>
<keyword evidence="8 11" id="KW-0067">ATP-binding</keyword>
<accession>A0A133S526</accession>